<evidence type="ECO:0000256" key="1">
    <source>
        <dbReference type="SAM" id="Phobius"/>
    </source>
</evidence>
<dbReference type="Proteomes" id="UP001209535">
    <property type="component" value="Unassembled WGS sequence"/>
</dbReference>
<reference evidence="2 3" key="1">
    <citation type="submission" date="2022-10" db="EMBL/GenBank/DDBJ databases">
        <title>Defluviimonas sp. nov., isolated from ocean surface sediments.</title>
        <authorList>
            <person name="He W."/>
            <person name="Wang L."/>
            <person name="Zhang D.-F."/>
        </authorList>
    </citation>
    <scope>NUCLEOTIDE SEQUENCE [LARGE SCALE GENOMIC DNA]</scope>
    <source>
        <strain evidence="2 3">WL0024</strain>
    </source>
</reference>
<name>A0ABT2X4F2_9RHOB</name>
<accession>A0ABT2X4F2</accession>
<gene>
    <name evidence="2" type="ORF">OEZ60_12495</name>
</gene>
<organism evidence="2 3">
    <name type="scientific">Albidovulum salinarum</name>
    <dbReference type="NCBI Taxonomy" id="2984153"/>
    <lineage>
        <taxon>Bacteria</taxon>
        <taxon>Pseudomonadati</taxon>
        <taxon>Pseudomonadota</taxon>
        <taxon>Alphaproteobacteria</taxon>
        <taxon>Rhodobacterales</taxon>
        <taxon>Paracoccaceae</taxon>
        <taxon>Albidovulum</taxon>
    </lineage>
</organism>
<proteinExistence type="predicted"/>
<feature type="transmembrane region" description="Helical" evidence="1">
    <location>
        <begin position="65"/>
        <end position="82"/>
    </location>
</feature>
<comment type="caution">
    <text evidence="2">The sequence shown here is derived from an EMBL/GenBank/DDBJ whole genome shotgun (WGS) entry which is preliminary data.</text>
</comment>
<dbReference type="RefSeq" id="WP_263336644.1">
    <property type="nucleotide sequence ID" value="NZ_JAOVQO010000011.1"/>
</dbReference>
<evidence type="ECO:0000313" key="3">
    <source>
        <dbReference type="Proteomes" id="UP001209535"/>
    </source>
</evidence>
<dbReference type="EMBL" id="JAOVQO010000011">
    <property type="protein sequence ID" value="MCU9848822.1"/>
    <property type="molecule type" value="Genomic_DNA"/>
</dbReference>
<keyword evidence="1" id="KW-0812">Transmembrane</keyword>
<evidence type="ECO:0000313" key="2">
    <source>
        <dbReference type="EMBL" id="MCU9848822.1"/>
    </source>
</evidence>
<keyword evidence="1" id="KW-1133">Transmembrane helix</keyword>
<keyword evidence="3" id="KW-1185">Reference proteome</keyword>
<sequence length="83" mass="8883">MIRDPLPRAWALLIGLSLLSAALADWSDPGRLTSILILGLGLAKARTILATYLRLAGAPFWMRGADWVLALVGVLLLGLYIVG</sequence>
<keyword evidence="1" id="KW-0472">Membrane</keyword>
<protein>
    <submittedName>
        <fullName evidence="2">Nitric oxide reductase F protein</fullName>
    </submittedName>
</protein>